<evidence type="ECO:0000313" key="2">
    <source>
        <dbReference type="EMBL" id="KAK3169624.1"/>
    </source>
</evidence>
<name>A0AAD9Z154_9LECA</name>
<dbReference type="PANTHER" id="PTHR33112:SF10">
    <property type="entry name" value="TOL"/>
    <property type="match status" value="1"/>
</dbReference>
<protein>
    <recommendedName>
        <fullName evidence="1">Heterokaryon incompatibility domain-containing protein</fullName>
    </recommendedName>
</protein>
<gene>
    <name evidence="2" type="ORF">OEA41_009008</name>
</gene>
<evidence type="ECO:0000259" key="1">
    <source>
        <dbReference type="Pfam" id="PF06985"/>
    </source>
</evidence>
<feature type="domain" description="Heterokaryon incompatibility" evidence="1">
    <location>
        <begin position="141"/>
        <end position="253"/>
    </location>
</feature>
<dbReference type="AlphaFoldDB" id="A0AAD9Z154"/>
<proteinExistence type="predicted"/>
<keyword evidence="3" id="KW-1185">Reference proteome</keyword>
<organism evidence="2 3">
    <name type="scientific">Lepraria neglecta</name>
    <dbReference type="NCBI Taxonomy" id="209136"/>
    <lineage>
        <taxon>Eukaryota</taxon>
        <taxon>Fungi</taxon>
        <taxon>Dikarya</taxon>
        <taxon>Ascomycota</taxon>
        <taxon>Pezizomycotina</taxon>
        <taxon>Lecanoromycetes</taxon>
        <taxon>OSLEUM clade</taxon>
        <taxon>Lecanoromycetidae</taxon>
        <taxon>Lecanorales</taxon>
        <taxon>Lecanorineae</taxon>
        <taxon>Stereocaulaceae</taxon>
        <taxon>Lepraria</taxon>
    </lineage>
</organism>
<sequence>MTKTSFHDDDPDGPIYFSLCGDDRQIDLDFSNKLGFVRPFKLYWKSDASSMAKDLDNAPKSTNHLATQLAWSNTCSSSSLSMAKSWYNNCIKNHVSCQRIDPEEEAREAWNPTRLLDVGEIGACDSVELVYTDGLPAAVPYAALSHCWGNYQHPRLVESNLESFREGIPTQDLSKTFRDAVEVTKRLGLRYLWIDSLCIAQDSQEDWRAEPAMMGKLNRFCQCTIATTTTKDGRMGSFVQRDLWGFTDPTAKADTSRWQQG</sequence>
<accession>A0AAD9Z154</accession>
<evidence type="ECO:0000313" key="3">
    <source>
        <dbReference type="Proteomes" id="UP001276659"/>
    </source>
</evidence>
<comment type="caution">
    <text evidence="2">The sequence shown here is derived from an EMBL/GenBank/DDBJ whole genome shotgun (WGS) entry which is preliminary data.</text>
</comment>
<dbReference type="Pfam" id="PF06985">
    <property type="entry name" value="HET"/>
    <property type="match status" value="1"/>
</dbReference>
<dbReference type="EMBL" id="JASNWA010000009">
    <property type="protein sequence ID" value="KAK3169624.1"/>
    <property type="molecule type" value="Genomic_DNA"/>
</dbReference>
<dbReference type="InterPro" id="IPR010730">
    <property type="entry name" value="HET"/>
</dbReference>
<dbReference type="PANTHER" id="PTHR33112">
    <property type="entry name" value="DOMAIN PROTEIN, PUTATIVE-RELATED"/>
    <property type="match status" value="1"/>
</dbReference>
<reference evidence="2" key="1">
    <citation type="submission" date="2022-11" db="EMBL/GenBank/DDBJ databases">
        <title>Chromosomal genome sequence assembly and mating type (MAT) locus characterization of the leprose asexual lichenized fungus Lepraria neglecta (Nyl.) Erichsen.</title>
        <authorList>
            <person name="Allen J.L."/>
            <person name="Pfeffer B."/>
        </authorList>
    </citation>
    <scope>NUCLEOTIDE SEQUENCE</scope>
    <source>
        <strain evidence="2">Allen 5258</strain>
    </source>
</reference>
<dbReference type="Proteomes" id="UP001276659">
    <property type="component" value="Unassembled WGS sequence"/>
</dbReference>